<accession>A0A6A8KF50</accession>
<protein>
    <submittedName>
        <fullName evidence="1">Uncharacterized protein</fullName>
    </submittedName>
</protein>
<organism evidence="1 2">
    <name type="scientific">Faecalibacterium prausnitzii</name>
    <dbReference type="NCBI Taxonomy" id="853"/>
    <lineage>
        <taxon>Bacteria</taxon>
        <taxon>Bacillati</taxon>
        <taxon>Bacillota</taxon>
        <taxon>Clostridia</taxon>
        <taxon>Eubacteriales</taxon>
        <taxon>Oscillospiraceae</taxon>
        <taxon>Faecalibacterium</taxon>
    </lineage>
</organism>
<dbReference type="AlphaFoldDB" id="A0A6A8KF50"/>
<sequence length="72" mass="7866">MNRAKTGTLPKLCPAAPSGRENWGATVVILGGNGYNKSYKAALIAVCIKILLRDARWKNQAETTFQLQKGVY</sequence>
<dbReference type="EMBL" id="WKQE01000010">
    <property type="protein sequence ID" value="MSC80792.1"/>
    <property type="molecule type" value="Genomic_DNA"/>
</dbReference>
<comment type="caution">
    <text evidence="1">The sequence shown here is derived from an EMBL/GenBank/DDBJ whole genome shotgun (WGS) entry which is preliminary data.</text>
</comment>
<reference evidence="1 2" key="1">
    <citation type="journal article" date="2019" name="Nat. Med.">
        <title>A library of human gut bacterial isolates paired with longitudinal multiomics data enables mechanistic microbiome research.</title>
        <authorList>
            <person name="Poyet M."/>
            <person name="Groussin M."/>
            <person name="Gibbons S.M."/>
            <person name="Avila-Pacheco J."/>
            <person name="Jiang X."/>
            <person name="Kearney S.M."/>
            <person name="Perrotta A.R."/>
            <person name="Berdy B."/>
            <person name="Zhao S."/>
            <person name="Lieberman T.D."/>
            <person name="Swanson P.K."/>
            <person name="Smith M."/>
            <person name="Roesemann S."/>
            <person name="Alexander J.E."/>
            <person name="Rich S.A."/>
            <person name="Livny J."/>
            <person name="Vlamakis H."/>
            <person name="Clish C."/>
            <person name="Bullock K."/>
            <person name="Deik A."/>
            <person name="Scott J."/>
            <person name="Pierce K.A."/>
            <person name="Xavier R.J."/>
            <person name="Alm E.J."/>
        </authorList>
    </citation>
    <scope>NUCLEOTIDE SEQUENCE [LARGE SCALE GENOMIC DNA]</scope>
    <source>
        <strain evidence="1 2">BIOML-B9</strain>
    </source>
</reference>
<name>A0A6A8KF50_9FIRM</name>
<evidence type="ECO:0000313" key="2">
    <source>
        <dbReference type="Proteomes" id="UP000477010"/>
    </source>
</evidence>
<gene>
    <name evidence="1" type="ORF">GKD85_08155</name>
</gene>
<evidence type="ECO:0000313" key="1">
    <source>
        <dbReference type="EMBL" id="MSC80792.1"/>
    </source>
</evidence>
<dbReference type="RefSeq" id="WP_154252150.1">
    <property type="nucleotide sequence ID" value="NZ_WKPZ01000005.1"/>
</dbReference>
<dbReference type="Proteomes" id="UP000477010">
    <property type="component" value="Unassembled WGS sequence"/>
</dbReference>
<proteinExistence type="predicted"/>